<feature type="domain" description="TIR" evidence="1">
    <location>
        <begin position="1"/>
        <end position="131"/>
    </location>
</feature>
<dbReference type="PANTHER" id="PTHR47508:SF1">
    <property type="entry name" value="NON-SPECIFIC SERINE_THREONINE PROTEIN KINASE"/>
    <property type="match status" value="1"/>
</dbReference>
<dbReference type="PANTHER" id="PTHR47508">
    <property type="entry name" value="SAM DOMAIN-CONTAINING PROTEIN-RELATED"/>
    <property type="match status" value="1"/>
</dbReference>
<dbReference type="InterPro" id="IPR000157">
    <property type="entry name" value="TIR_dom"/>
</dbReference>
<reference evidence="2" key="1">
    <citation type="submission" date="2018-05" db="EMBL/GenBank/DDBJ databases">
        <authorList>
            <person name="Lanie J.A."/>
            <person name="Ng W.-L."/>
            <person name="Kazmierczak K.M."/>
            <person name="Andrzejewski T.M."/>
            <person name="Davidsen T.M."/>
            <person name="Wayne K.J."/>
            <person name="Tettelin H."/>
            <person name="Glass J.I."/>
            <person name="Rusch D."/>
            <person name="Podicherti R."/>
            <person name="Tsui H.-C.T."/>
            <person name="Winkler M.E."/>
        </authorList>
    </citation>
    <scope>NUCLEOTIDE SEQUENCE</scope>
</reference>
<dbReference type="SMART" id="SM00255">
    <property type="entry name" value="TIR"/>
    <property type="match status" value="1"/>
</dbReference>
<dbReference type="PROSITE" id="PS50104">
    <property type="entry name" value="TIR"/>
    <property type="match status" value="1"/>
</dbReference>
<dbReference type="GO" id="GO:0007165">
    <property type="term" value="P:signal transduction"/>
    <property type="evidence" value="ECO:0007669"/>
    <property type="project" value="InterPro"/>
</dbReference>
<feature type="non-terminal residue" evidence="2">
    <location>
        <position position="131"/>
    </location>
</feature>
<sequence>MSAEVFISYAAKDRTRVLDLVDRLRTAGVSVWIDQMGIEGATMWSQEIVAAIRSCKVLILAISENSADSENVVKEVALASEGRKRILPVYIKQAEIPESMAYQLAGIQRIEFFEGREDAALQAVIRALAKL</sequence>
<dbReference type="EMBL" id="UINC01127735">
    <property type="protein sequence ID" value="SVD07056.1"/>
    <property type="molecule type" value="Genomic_DNA"/>
</dbReference>
<dbReference type="AlphaFoldDB" id="A0A382SB04"/>
<proteinExistence type="predicted"/>
<organism evidence="2">
    <name type="scientific">marine metagenome</name>
    <dbReference type="NCBI Taxonomy" id="408172"/>
    <lineage>
        <taxon>unclassified sequences</taxon>
        <taxon>metagenomes</taxon>
        <taxon>ecological metagenomes</taxon>
    </lineage>
</organism>
<dbReference type="Pfam" id="PF13676">
    <property type="entry name" value="TIR_2"/>
    <property type="match status" value="1"/>
</dbReference>
<evidence type="ECO:0000313" key="2">
    <source>
        <dbReference type="EMBL" id="SVD07056.1"/>
    </source>
</evidence>
<dbReference type="Gene3D" id="3.40.50.10140">
    <property type="entry name" value="Toll/interleukin-1 receptor homology (TIR) domain"/>
    <property type="match status" value="1"/>
</dbReference>
<gene>
    <name evidence="2" type="ORF">METZ01_LOCUS359910</name>
</gene>
<dbReference type="SUPFAM" id="SSF52200">
    <property type="entry name" value="Toll/Interleukin receptor TIR domain"/>
    <property type="match status" value="1"/>
</dbReference>
<dbReference type="InterPro" id="IPR035897">
    <property type="entry name" value="Toll_tir_struct_dom_sf"/>
</dbReference>
<name>A0A382SB04_9ZZZZ</name>
<evidence type="ECO:0000259" key="1">
    <source>
        <dbReference type="PROSITE" id="PS50104"/>
    </source>
</evidence>
<accession>A0A382SB04</accession>
<protein>
    <recommendedName>
        <fullName evidence="1">TIR domain-containing protein</fullName>
    </recommendedName>
</protein>